<reference evidence="19" key="1">
    <citation type="submission" date="2016-04" db="EMBL/GenBank/DDBJ databases">
        <title>Comparative genomics of biotechnologically important yeasts.</title>
        <authorList>
            <consortium name="DOE Joint Genome Institute"/>
            <person name="Riley R."/>
            <person name="Haridas S."/>
            <person name="Wolfe K.H."/>
            <person name="Lopes M.R."/>
            <person name="Hittinger C.T."/>
            <person name="Goker M."/>
            <person name="Salamov A."/>
            <person name="Wisecaver J."/>
            <person name="Long T.M."/>
            <person name="Aerts A.L."/>
            <person name="Barry K."/>
            <person name="Choi C."/>
            <person name="Clum A."/>
            <person name="Coughlan A.Y."/>
            <person name="Deshpande S."/>
            <person name="Douglass A.P."/>
            <person name="Hanson S.J."/>
            <person name="Klenk H.-P."/>
            <person name="Labutti K."/>
            <person name="Lapidus A."/>
            <person name="Lindquist E."/>
            <person name="Lipzen A."/>
            <person name="Meier-Kolthoff J.P."/>
            <person name="Ohm R.A."/>
            <person name="Otillar R.P."/>
            <person name="Pangilinan J."/>
            <person name="Peng Y."/>
            <person name="Rokas A."/>
            <person name="Rosa C.A."/>
            <person name="Scheuner C."/>
            <person name="Sibirny A.A."/>
            <person name="Slot J.C."/>
            <person name="Stielow J.B."/>
            <person name="Sun H."/>
            <person name="Kurtzman C.P."/>
            <person name="Blackwell M."/>
            <person name="Grigoriev I.V."/>
            <person name="Jeffries T.W."/>
        </authorList>
    </citation>
    <scope>NUCLEOTIDE SEQUENCE [LARGE SCALE GENOMIC DNA]</scope>
    <source>
        <strain evidence="19">NRRL YB-2248</strain>
    </source>
</reference>
<dbReference type="GO" id="GO:0009328">
    <property type="term" value="C:phenylalanine-tRNA ligase complex"/>
    <property type="evidence" value="ECO:0007669"/>
    <property type="project" value="TreeGrafter"/>
</dbReference>
<comment type="catalytic activity">
    <reaction evidence="16">
        <text>tRNA(Phe) + L-phenylalanine + ATP = L-phenylalanyl-tRNA(Phe) + AMP + diphosphate + H(+)</text>
        <dbReference type="Rhea" id="RHEA:19413"/>
        <dbReference type="Rhea" id="RHEA-COMP:9668"/>
        <dbReference type="Rhea" id="RHEA-COMP:9699"/>
        <dbReference type="ChEBI" id="CHEBI:15378"/>
        <dbReference type="ChEBI" id="CHEBI:30616"/>
        <dbReference type="ChEBI" id="CHEBI:33019"/>
        <dbReference type="ChEBI" id="CHEBI:58095"/>
        <dbReference type="ChEBI" id="CHEBI:78442"/>
        <dbReference type="ChEBI" id="CHEBI:78531"/>
        <dbReference type="ChEBI" id="CHEBI:456215"/>
        <dbReference type="EC" id="6.1.1.20"/>
    </reaction>
</comment>
<dbReference type="SUPFAM" id="SSF56037">
    <property type="entry name" value="PheT/TilS domain"/>
    <property type="match status" value="1"/>
</dbReference>
<comment type="similarity">
    <text evidence="3">Belongs to the phenylalanyl-tRNA synthetase beta subunit family. Type 2 subfamily.</text>
</comment>
<comment type="cofactor">
    <cofactor evidence="1">
        <name>Mg(2+)</name>
        <dbReference type="ChEBI" id="CHEBI:18420"/>
    </cofactor>
</comment>
<keyword evidence="7" id="KW-0963">Cytoplasm</keyword>
<evidence type="ECO:0000313" key="19">
    <source>
        <dbReference type="Proteomes" id="UP000094801"/>
    </source>
</evidence>
<protein>
    <recommendedName>
        <fullName evidence="6">Phenylalanine--tRNA ligase beta subunit</fullName>
        <ecNumber evidence="5">6.1.1.20</ecNumber>
    </recommendedName>
    <alternativeName>
        <fullName evidence="15">Phenylalanyl-tRNA synthetase beta subunit</fullName>
    </alternativeName>
</protein>
<dbReference type="FunFam" id="3.30.56.10:FF:000006">
    <property type="entry name" value="Phenylalanyl-tRNA synthetase subunit beta"/>
    <property type="match status" value="1"/>
</dbReference>
<keyword evidence="19" id="KW-1185">Reference proteome</keyword>
<dbReference type="SMART" id="SM00873">
    <property type="entry name" value="B3_4"/>
    <property type="match status" value="1"/>
</dbReference>
<evidence type="ECO:0000256" key="12">
    <source>
        <dbReference type="ARBA" id="ARBA00022842"/>
    </source>
</evidence>
<dbReference type="InterPro" id="IPR005146">
    <property type="entry name" value="B3/B4_tRNA-bd"/>
</dbReference>
<dbReference type="EC" id="6.1.1.20" evidence="5"/>
<dbReference type="GO" id="GO:0006432">
    <property type="term" value="P:phenylalanyl-tRNA aminoacylation"/>
    <property type="evidence" value="ECO:0007669"/>
    <property type="project" value="InterPro"/>
</dbReference>
<comment type="subunit">
    <text evidence="4">Tetramer of two alpha and two beta subunits.</text>
</comment>
<dbReference type="Gene3D" id="3.30.930.10">
    <property type="entry name" value="Bira Bifunctional Protein, Domain 2"/>
    <property type="match status" value="1"/>
</dbReference>
<keyword evidence="9" id="KW-0479">Metal-binding</keyword>
<dbReference type="GO" id="GO:0003723">
    <property type="term" value="F:RNA binding"/>
    <property type="evidence" value="ECO:0007669"/>
    <property type="project" value="InterPro"/>
</dbReference>
<evidence type="ECO:0000256" key="13">
    <source>
        <dbReference type="ARBA" id="ARBA00022917"/>
    </source>
</evidence>
<dbReference type="FunFam" id="3.30.56.10:FF:000004">
    <property type="entry name" value="Phenylalanyl-tRNA synthetase, beta subunit"/>
    <property type="match status" value="1"/>
</dbReference>
<keyword evidence="14" id="KW-0030">Aminoacyl-tRNA synthetase</keyword>
<dbReference type="InterPro" id="IPR005147">
    <property type="entry name" value="tRNA_synthase_B5-dom"/>
</dbReference>
<evidence type="ECO:0000256" key="14">
    <source>
        <dbReference type="ARBA" id="ARBA00023146"/>
    </source>
</evidence>
<dbReference type="FunFam" id="3.50.40.10:FF:000002">
    <property type="entry name" value="phenylalanine--tRNA ligase beta subunit"/>
    <property type="match status" value="1"/>
</dbReference>
<dbReference type="EMBL" id="KV453864">
    <property type="protein sequence ID" value="ODV83399.1"/>
    <property type="molecule type" value="Genomic_DNA"/>
</dbReference>
<feature type="domain" description="B5" evidence="17">
    <location>
        <begin position="291"/>
        <end position="369"/>
    </location>
</feature>
<dbReference type="AlphaFoldDB" id="A0A1E4SV76"/>
<proteinExistence type="inferred from homology"/>
<dbReference type="SUPFAM" id="SSF46955">
    <property type="entry name" value="Putative DNA-binding domain"/>
    <property type="match status" value="2"/>
</dbReference>
<dbReference type="PANTHER" id="PTHR10947">
    <property type="entry name" value="PHENYLALANYL-TRNA SYNTHETASE BETA CHAIN AND LEUCINE-RICH REPEAT-CONTAINING PROTEIN 47"/>
    <property type="match status" value="1"/>
</dbReference>
<accession>A0A1E4SV76</accession>
<dbReference type="OrthoDB" id="1698572at2759"/>
<dbReference type="InterPro" id="IPR004531">
    <property type="entry name" value="Phe-tRNA-synth_IIc_bsu_arc_euk"/>
</dbReference>
<dbReference type="SUPFAM" id="SSF55681">
    <property type="entry name" value="Class II aaRS and biotin synthetases"/>
    <property type="match status" value="1"/>
</dbReference>
<evidence type="ECO:0000256" key="8">
    <source>
        <dbReference type="ARBA" id="ARBA00022598"/>
    </source>
</evidence>
<dbReference type="Pfam" id="PF17759">
    <property type="entry name" value="tRNA_synthFbeta"/>
    <property type="match status" value="1"/>
</dbReference>
<evidence type="ECO:0000256" key="16">
    <source>
        <dbReference type="ARBA" id="ARBA00049255"/>
    </source>
</evidence>
<gene>
    <name evidence="18" type="ORF">CANARDRAFT_30022</name>
</gene>
<keyword evidence="8" id="KW-0436">Ligase</keyword>
<dbReference type="InterPro" id="IPR045060">
    <property type="entry name" value="Phe-tRNA-ligase_IIc_bsu"/>
</dbReference>
<evidence type="ECO:0000259" key="17">
    <source>
        <dbReference type="PROSITE" id="PS51483"/>
    </source>
</evidence>
<dbReference type="PANTHER" id="PTHR10947:SF0">
    <property type="entry name" value="PHENYLALANINE--TRNA LIGASE BETA SUBUNIT"/>
    <property type="match status" value="1"/>
</dbReference>
<evidence type="ECO:0000256" key="2">
    <source>
        <dbReference type="ARBA" id="ARBA00004496"/>
    </source>
</evidence>
<sequence>MPTISVDKEDLFNLLGQTYTTEEFDELCFQFGIELDEDTTEDVKGTDERPQLKIEIGANRYDMLCIEGIAQALNEYLGRAPQPEYKLKPEQPEITLTIDKSTESIRPYACAAILRNVKFTQRSYDSFIALQDKLHTNLCRNRTLVAMGTHDLDTLTPPFTYEALKPSEIKFIPLNQNVEMDGDQMMEFYEKDKNLGKYLHIIKDSPVYPVILDSKKTVCSMPPIINSNHSKITLNTRNVFLDITATDRTKAEVVVNTLVSMFSRYCDEPFTIEPVKIISEHNDESRICPNLVPRVLSVEMPYINSCCGLDLSADEMCKLLKKMSVEAKQSIKDSKLLDVTIPITRTDILQQCDILEDVAIAYGYDNLERSTPKTAATTAQPLPINKVGDILRITSAQSSWLEVMPLTLCSHDENFSYLNNNDDSKVVKLANPKTIEYQVVRTTLIPGILKTIKENKNHSLPIKVFECGDIVFKIDSERGAINQRNWCAAFAGKTSGFELIQGLLGKVMQTFRTNWLSLEDAKSSSKPKGFWIEQDDTNKMFFPGRGAKIHYRGKDGADVQIIGDIGVLHPQVVSKFELGFSISTVEINAEVFL</sequence>
<dbReference type="GO" id="GO:0005524">
    <property type="term" value="F:ATP binding"/>
    <property type="evidence" value="ECO:0007669"/>
    <property type="project" value="UniProtKB-KW"/>
</dbReference>
<evidence type="ECO:0000256" key="10">
    <source>
        <dbReference type="ARBA" id="ARBA00022741"/>
    </source>
</evidence>
<evidence type="ECO:0000256" key="11">
    <source>
        <dbReference type="ARBA" id="ARBA00022840"/>
    </source>
</evidence>
<evidence type="ECO:0000256" key="3">
    <source>
        <dbReference type="ARBA" id="ARBA00007438"/>
    </source>
</evidence>
<evidence type="ECO:0000313" key="18">
    <source>
        <dbReference type="EMBL" id="ODV83399.1"/>
    </source>
</evidence>
<dbReference type="SMART" id="SM00874">
    <property type="entry name" value="B5"/>
    <property type="match status" value="1"/>
</dbReference>
<keyword evidence="11" id="KW-0067">ATP-binding</keyword>
<evidence type="ECO:0000256" key="9">
    <source>
        <dbReference type="ARBA" id="ARBA00022723"/>
    </source>
</evidence>
<dbReference type="PROSITE" id="PS51483">
    <property type="entry name" value="B5"/>
    <property type="match status" value="1"/>
</dbReference>
<dbReference type="Proteomes" id="UP000094801">
    <property type="component" value="Unassembled WGS sequence"/>
</dbReference>
<dbReference type="CDD" id="cd00769">
    <property type="entry name" value="PheRS_beta_core"/>
    <property type="match status" value="1"/>
</dbReference>
<evidence type="ECO:0000256" key="15">
    <source>
        <dbReference type="ARBA" id="ARBA00033189"/>
    </source>
</evidence>
<evidence type="ECO:0000256" key="4">
    <source>
        <dbReference type="ARBA" id="ARBA00011209"/>
    </source>
</evidence>
<comment type="subcellular location">
    <subcellularLocation>
        <location evidence="2">Cytoplasm</location>
    </subcellularLocation>
</comment>
<dbReference type="InterPro" id="IPR045864">
    <property type="entry name" value="aa-tRNA-synth_II/BPL/LPL"/>
</dbReference>
<dbReference type="Gene3D" id="3.30.56.10">
    <property type="match status" value="2"/>
</dbReference>
<dbReference type="InterPro" id="IPR020825">
    <property type="entry name" value="Phe-tRNA_synthase-like_B3/B4"/>
</dbReference>
<evidence type="ECO:0000256" key="1">
    <source>
        <dbReference type="ARBA" id="ARBA00001946"/>
    </source>
</evidence>
<dbReference type="GO" id="GO:0000287">
    <property type="term" value="F:magnesium ion binding"/>
    <property type="evidence" value="ECO:0007669"/>
    <property type="project" value="InterPro"/>
</dbReference>
<evidence type="ECO:0000256" key="7">
    <source>
        <dbReference type="ARBA" id="ARBA00022490"/>
    </source>
</evidence>
<keyword evidence="10" id="KW-0547">Nucleotide-binding</keyword>
<evidence type="ECO:0000256" key="5">
    <source>
        <dbReference type="ARBA" id="ARBA00012814"/>
    </source>
</evidence>
<evidence type="ECO:0000256" key="6">
    <source>
        <dbReference type="ARBA" id="ARBA00017032"/>
    </source>
</evidence>
<dbReference type="InterPro" id="IPR040659">
    <property type="entry name" value="PhetRS_B1"/>
</dbReference>
<keyword evidence="13" id="KW-0648">Protein biosynthesis</keyword>
<keyword evidence="12" id="KW-0460">Magnesium</keyword>
<dbReference type="InterPro" id="IPR009061">
    <property type="entry name" value="DNA-bd_dom_put_sf"/>
</dbReference>
<dbReference type="NCBIfam" id="TIGR00471">
    <property type="entry name" value="pheT_arch"/>
    <property type="match status" value="1"/>
</dbReference>
<dbReference type="Gene3D" id="3.50.40.10">
    <property type="entry name" value="Phenylalanyl-trna Synthetase, Chain B, domain 3"/>
    <property type="match status" value="1"/>
</dbReference>
<dbReference type="STRING" id="983967.A0A1E4SV76"/>
<dbReference type="InterPro" id="IPR041616">
    <property type="entry name" value="PheRS_beta_core"/>
</dbReference>
<name>A0A1E4SV76_9ASCO</name>
<dbReference type="Pfam" id="PF03484">
    <property type="entry name" value="B5"/>
    <property type="match status" value="1"/>
</dbReference>
<dbReference type="GO" id="GO:0004826">
    <property type="term" value="F:phenylalanine-tRNA ligase activity"/>
    <property type="evidence" value="ECO:0007669"/>
    <property type="project" value="UniProtKB-EC"/>
</dbReference>
<organism evidence="18 19">
    <name type="scientific">[Candida] arabinofermentans NRRL YB-2248</name>
    <dbReference type="NCBI Taxonomy" id="983967"/>
    <lineage>
        <taxon>Eukaryota</taxon>
        <taxon>Fungi</taxon>
        <taxon>Dikarya</taxon>
        <taxon>Ascomycota</taxon>
        <taxon>Saccharomycotina</taxon>
        <taxon>Pichiomycetes</taxon>
        <taxon>Pichiales</taxon>
        <taxon>Pichiaceae</taxon>
        <taxon>Ogataea</taxon>
        <taxon>Ogataea/Candida clade</taxon>
    </lineage>
</organism>
<dbReference type="Pfam" id="PF03483">
    <property type="entry name" value="B3_4"/>
    <property type="match status" value="1"/>
</dbReference>
<dbReference type="Pfam" id="PF18262">
    <property type="entry name" value="PhetRS_B1"/>
    <property type="match status" value="1"/>
</dbReference>